<accession>A0A1H4SU35</accession>
<dbReference type="AlphaFoldDB" id="A0A1H4SU35"/>
<dbReference type="Pfam" id="PF13560">
    <property type="entry name" value="HTH_31"/>
    <property type="match status" value="1"/>
</dbReference>
<name>A0A1H4SU35_STRMJ</name>
<dbReference type="InterPro" id="IPR001387">
    <property type="entry name" value="Cro/C1-type_HTH"/>
</dbReference>
<keyword evidence="3" id="KW-1185">Reference proteome</keyword>
<dbReference type="InterPro" id="IPR043917">
    <property type="entry name" value="DUF5753"/>
</dbReference>
<sequence length="292" mass="32254">MSRCSIGEMGGQVAARPRELTPDRSARHLFGAKMRAHRERANMSLGQLKDVVMVSTSHLSRIETADAMPPPDLPRRLDAAFGTDGIFQELYRLARREIHPDQFRRRMELEAQARLIEEYAGQIVPGLVQTEDYARALFEKFDPKATLNEIEELVTARMSRQALLSADPPPDVSLILDEAVLRRSFGGPAVMRAQLARLVDLTLTPTTVVQVLPFEHGGHALVGGTLTLMTLAKGAQVAYEESISTGTLLEDLATVSARRRAYDLLRACALSPSDTANFIRSLMEAPSDEHHS</sequence>
<dbReference type="Proteomes" id="UP000198609">
    <property type="component" value="Unassembled WGS sequence"/>
</dbReference>
<dbReference type="SMART" id="SM00530">
    <property type="entry name" value="HTH_XRE"/>
    <property type="match status" value="1"/>
</dbReference>
<evidence type="ECO:0000313" key="2">
    <source>
        <dbReference type="EMBL" id="SEC47673.1"/>
    </source>
</evidence>
<proteinExistence type="predicted"/>
<dbReference type="CDD" id="cd00093">
    <property type="entry name" value="HTH_XRE"/>
    <property type="match status" value="1"/>
</dbReference>
<dbReference type="Pfam" id="PF19054">
    <property type="entry name" value="DUF5753"/>
    <property type="match status" value="1"/>
</dbReference>
<dbReference type="Gene3D" id="1.10.260.40">
    <property type="entry name" value="lambda repressor-like DNA-binding domains"/>
    <property type="match status" value="1"/>
</dbReference>
<feature type="domain" description="HTH cro/C1-type" evidence="1">
    <location>
        <begin position="33"/>
        <end position="88"/>
    </location>
</feature>
<dbReference type="SUPFAM" id="SSF47413">
    <property type="entry name" value="lambda repressor-like DNA-binding domains"/>
    <property type="match status" value="1"/>
</dbReference>
<dbReference type="EMBL" id="FNST01000002">
    <property type="protein sequence ID" value="SEC47673.1"/>
    <property type="molecule type" value="Genomic_DNA"/>
</dbReference>
<organism evidence="2 3">
    <name type="scientific">Streptomyces melanosporofaciens</name>
    <dbReference type="NCBI Taxonomy" id="67327"/>
    <lineage>
        <taxon>Bacteria</taxon>
        <taxon>Bacillati</taxon>
        <taxon>Actinomycetota</taxon>
        <taxon>Actinomycetes</taxon>
        <taxon>Kitasatosporales</taxon>
        <taxon>Streptomycetaceae</taxon>
        <taxon>Streptomyces</taxon>
        <taxon>Streptomyces violaceusniger group</taxon>
    </lineage>
</organism>
<protein>
    <submittedName>
        <fullName evidence="2">Helix-turn-helix domain-containing protein</fullName>
    </submittedName>
</protein>
<dbReference type="InterPro" id="IPR010982">
    <property type="entry name" value="Lambda_DNA-bd_dom_sf"/>
</dbReference>
<reference evidence="3" key="1">
    <citation type="submission" date="2016-10" db="EMBL/GenBank/DDBJ databases">
        <authorList>
            <person name="Varghese N."/>
            <person name="Submissions S."/>
        </authorList>
    </citation>
    <scope>NUCLEOTIDE SEQUENCE [LARGE SCALE GENOMIC DNA]</scope>
    <source>
        <strain evidence="3">DSM 40318</strain>
    </source>
</reference>
<evidence type="ECO:0000259" key="1">
    <source>
        <dbReference type="SMART" id="SM00530"/>
    </source>
</evidence>
<dbReference type="GO" id="GO:0003677">
    <property type="term" value="F:DNA binding"/>
    <property type="evidence" value="ECO:0007669"/>
    <property type="project" value="InterPro"/>
</dbReference>
<gene>
    <name evidence="2" type="ORF">SAMN04490356_4300</name>
</gene>
<evidence type="ECO:0000313" key="3">
    <source>
        <dbReference type="Proteomes" id="UP000198609"/>
    </source>
</evidence>